<name>A0A8S9MQA5_BRACR</name>
<evidence type="ECO:0000313" key="1">
    <source>
        <dbReference type="EMBL" id="KAF3486085.1"/>
    </source>
</evidence>
<accession>A0A8S9MQA5</accession>
<evidence type="ECO:0000313" key="2">
    <source>
        <dbReference type="Proteomes" id="UP000712600"/>
    </source>
</evidence>
<comment type="caution">
    <text evidence="1">The sequence shown here is derived from an EMBL/GenBank/DDBJ whole genome shotgun (WGS) entry which is preliminary data.</text>
</comment>
<organism evidence="1 2">
    <name type="scientific">Brassica cretica</name>
    <name type="common">Mustard</name>
    <dbReference type="NCBI Taxonomy" id="69181"/>
    <lineage>
        <taxon>Eukaryota</taxon>
        <taxon>Viridiplantae</taxon>
        <taxon>Streptophyta</taxon>
        <taxon>Embryophyta</taxon>
        <taxon>Tracheophyta</taxon>
        <taxon>Spermatophyta</taxon>
        <taxon>Magnoliopsida</taxon>
        <taxon>eudicotyledons</taxon>
        <taxon>Gunneridae</taxon>
        <taxon>Pentapetalae</taxon>
        <taxon>rosids</taxon>
        <taxon>malvids</taxon>
        <taxon>Brassicales</taxon>
        <taxon>Brassicaceae</taxon>
        <taxon>Brassiceae</taxon>
        <taxon>Brassica</taxon>
    </lineage>
</organism>
<reference evidence="1" key="1">
    <citation type="submission" date="2019-12" db="EMBL/GenBank/DDBJ databases">
        <title>Genome sequencing and annotation of Brassica cretica.</title>
        <authorList>
            <person name="Studholme D.J."/>
            <person name="Sarris P."/>
        </authorList>
    </citation>
    <scope>NUCLEOTIDE SEQUENCE</scope>
    <source>
        <strain evidence="1">PFS-109/04</strain>
        <tissue evidence="1">Leaf</tissue>
    </source>
</reference>
<dbReference type="EMBL" id="QGKX02002183">
    <property type="protein sequence ID" value="KAF3486085.1"/>
    <property type="molecule type" value="Genomic_DNA"/>
</dbReference>
<dbReference type="AlphaFoldDB" id="A0A8S9MQA5"/>
<gene>
    <name evidence="1" type="ORF">F2Q69_00052319</name>
</gene>
<dbReference type="Proteomes" id="UP000712600">
    <property type="component" value="Unassembled WGS sequence"/>
</dbReference>
<sequence length="114" mass="13324">MMTSWRAGWILIQGKESTNRVKTFLEREIRNGSIKVEDFKRRRRIYVTTKEVEITHFSFTDDMIIFNMDQLGSRRTNMRRCSLCLSYSGHRGLVSFSRSRSGAIDVDCSWFGGT</sequence>
<proteinExistence type="predicted"/>
<protein>
    <submittedName>
        <fullName evidence="1">Uncharacterized protein</fullName>
    </submittedName>
</protein>